<proteinExistence type="predicted"/>
<sequence length="119" mass="13036">MRLVSDAPHPTGLALHTEIASRSKPRAQPREPCCSPHPASLWSPASVSQHSRTCPVLSERGANAHAETRREGNTSTHASAMAVGQPDWVFRLFTRPLKRDVYDVPQYTSGKIKGRGIVL</sequence>
<dbReference type="EMBL" id="CAUYUJ010016448">
    <property type="protein sequence ID" value="CAK0865401.1"/>
    <property type="molecule type" value="Genomic_DNA"/>
</dbReference>
<comment type="caution">
    <text evidence="2">The sequence shown here is derived from an EMBL/GenBank/DDBJ whole genome shotgun (WGS) entry which is preliminary data.</text>
</comment>
<feature type="compositionally biased region" description="Polar residues" evidence="1">
    <location>
        <begin position="43"/>
        <end position="52"/>
    </location>
</feature>
<dbReference type="Proteomes" id="UP001189429">
    <property type="component" value="Unassembled WGS sequence"/>
</dbReference>
<feature type="region of interest" description="Disordered" evidence="1">
    <location>
        <begin position="1"/>
        <end position="81"/>
    </location>
</feature>
<evidence type="ECO:0000256" key="1">
    <source>
        <dbReference type="SAM" id="MobiDB-lite"/>
    </source>
</evidence>
<protein>
    <submittedName>
        <fullName evidence="2">Uncharacterized protein</fullName>
    </submittedName>
</protein>
<gene>
    <name evidence="2" type="ORF">PCOR1329_LOCUS52930</name>
</gene>
<accession>A0ABN9V1B3</accession>
<evidence type="ECO:0000313" key="3">
    <source>
        <dbReference type="Proteomes" id="UP001189429"/>
    </source>
</evidence>
<reference evidence="2" key="1">
    <citation type="submission" date="2023-10" db="EMBL/GenBank/DDBJ databases">
        <authorList>
            <person name="Chen Y."/>
            <person name="Shah S."/>
            <person name="Dougan E. K."/>
            <person name="Thang M."/>
            <person name="Chan C."/>
        </authorList>
    </citation>
    <scope>NUCLEOTIDE SEQUENCE [LARGE SCALE GENOMIC DNA]</scope>
</reference>
<organism evidence="2 3">
    <name type="scientific">Prorocentrum cordatum</name>
    <dbReference type="NCBI Taxonomy" id="2364126"/>
    <lineage>
        <taxon>Eukaryota</taxon>
        <taxon>Sar</taxon>
        <taxon>Alveolata</taxon>
        <taxon>Dinophyceae</taxon>
        <taxon>Prorocentrales</taxon>
        <taxon>Prorocentraceae</taxon>
        <taxon>Prorocentrum</taxon>
    </lineage>
</organism>
<evidence type="ECO:0000313" key="2">
    <source>
        <dbReference type="EMBL" id="CAK0865401.1"/>
    </source>
</evidence>
<name>A0ABN9V1B3_9DINO</name>
<keyword evidence="3" id="KW-1185">Reference proteome</keyword>